<sequence>MFQAFRDFLTSITDAPDRTRDDDPRVAAAALLYHVGAADGLIGEAELASLRASLALEFGLDAPETEALLDAGREADQDAVDLYRFTSVLMQNLDEAARIRFIELLWEVTYADGEVHELEDNTVWRVADLLGVSTRDRMLMKQEAAARQARRGDASSGDA</sequence>
<proteinExistence type="predicted"/>
<gene>
    <name evidence="2" type="ORF">GCM10011335_50030</name>
</gene>
<dbReference type="CDD" id="cd07313">
    <property type="entry name" value="terB_like_2"/>
    <property type="match status" value="1"/>
</dbReference>
<reference evidence="2" key="1">
    <citation type="journal article" date="2014" name="Int. J. Syst. Evol. Microbiol.">
        <title>Complete genome sequence of Corynebacterium casei LMG S-19264T (=DSM 44701T), isolated from a smear-ripened cheese.</title>
        <authorList>
            <consortium name="US DOE Joint Genome Institute (JGI-PGF)"/>
            <person name="Walter F."/>
            <person name="Albersmeier A."/>
            <person name="Kalinowski J."/>
            <person name="Ruckert C."/>
        </authorList>
    </citation>
    <scope>NUCLEOTIDE SEQUENCE</scope>
    <source>
        <strain evidence="2">CGMCC 1.15493</strain>
    </source>
</reference>
<dbReference type="SUPFAM" id="SSF158682">
    <property type="entry name" value="TerB-like"/>
    <property type="match status" value="1"/>
</dbReference>
<dbReference type="InterPro" id="IPR029024">
    <property type="entry name" value="TerB-like"/>
</dbReference>
<evidence type="ECO:0000313" key="2">
    <source>
        <dbReference type="EMBL" id="GGD41279.1"/>
    </source>
</evidence>
<reference evidence="2" key="2">
    <citation type="submission" date="2020-09" db="EMBL/GenBank/DDBJ databases">
        <authorList>
            <person name="Sun Q."/>
            <person name="Zhou Y."/>
        </authorList>
    </citation>
    <scope>NUCLEOTIDE SEQUENCE</scope>
    <source>
        <strain evidence="2">CGMCC 1.15493</strain>
    </source>
</reference>
<name>A0A916YDM6_9HYPH</name>
<dbReference type="Gene3D" id="1.10.3680.10">
    <property type="entry name" value="TerB-like"/>
    <property type="match status" value="1"/>
</dbReference>
<accession>A0A916YDM6</accession>
<evidence type="ECO:0000313" key="3">
    <source>
        <dbReference type="Proteomes" id="UP000613160"/>
    </source>
</evidence>
<organism evidence="2 3">
    <name type="scientific">Aureimonas glaciei</name>
    <dbReference type="NCBI Taxonomy" id="1776957"/>
    <lineage>
        <taxon>Bacteria</taxon>
        <taxon>Pseudomonadati</taxon>
        <taxon>Pseudomonadota</taxon>
        <taxon>Alphaproteobacteria</taxon>
        <taxon>Hyphomicrobiales</taxon>
        <taxon>Aurantimonadaceae</taxon>
        <taxon>Aureimonas</taxon>
    </lineage>
</organism>
<protein>
    <recommendedName>
        <fullName evidence="1">Co-chaperone DjlA N-terminal domain-containing protein</fullName>
    </recommendedName>
</protein>
<dbReference type="Pfam" id="PF05099">
    <property type="entry name" value="TerB"/>
    <property type="match status" value="1"/>
</dbReference>
<dbReference type="EMBL" id="BMJJ01000017">
    <property type="protein sequence ID" value="GGD41279.1"/>
    <property type="molecule type" value="Genomic_DNA"/>
</dbReference>
<dbReference type="Proteomes" id="UP000613160">
    <property type="component" value="Unassembled WGS sequence"/>
</dbReference>
<dbReference type="AlphaFoldDB" id="A0A916YDM6"/>
<evidence type="ECO:0000259" key="1">
    <source>
        <dbReference type="Pfam" id="PF05099"/>
    </source>
</evidence>
<keyword evidence="3" id="KW-1185">Reference proteome</keyword>
<dbReference type="InterPro" id="IPR007791">
    <property type="entry name" value="DjlA_N"/>
</dbReference>
<dbReference type="RefSeq" id="WP_188855161.1">
    <property type="nucleotide sequence ID" value="NZ_BMJJ01000017.1"/>
</dbReference>
<comment type="caution">
    <text evidence="2">The sequence shown here is derived from an EMBL/GenBank/DDBJ whole genome shotgun (WGS) entry which is preliminary data.</text>
</comment>
<feature type="domain" description="Co-chaperone DjlA N-terminal" evidence="1">
    <location>
        <begin position="26"/>
        <end position="141"/>
    </location>
</feature>